<evidence type="ECO:0000256" key="2">
    <source>
        <dbReference type="ARBA" id="ARBA00022448"/>
    </source>
</evidence>
<organism evidence="6 7">
    <name type="scientific">Promicromonospora iranensis</name>
    <dbReference type="NCBI Taxonomy" id="1105144"/>
    <lineage>
        <taxon>Bacteria</taxon>
        <taxon>Bacillati</taxon>
        <taxon>Actinomycetota</taxon>
        <taxon>Actinomycetes</taxon>
        <taxon>Micrococcales</taxon>
        <taxon>Promicromonosporaceae</taxon>
        <taxon>Promicromonospora</taxon>
    </lineage>
</organism>
<dbReference type="PANTHER" id="PTHR42996">
    <property type="entry name" value="PHOSPHATE-BINDING PROTEIN PSTS"/>
    <property type="match status" value="1"/>
</dbReference>
<proteinExistence type="inferred from homology"/>
<dbReference type="Gene3D" id="3.40.190.10">
    <property type="entry name" value="Periplasmic binding protein-like II"/>
    <property type="match status" value="2"/>
</dbReference>
<dbReference type="EMBL" id="JAVDYE010000001">
    <property type="protein sequence ID" value="MDR7383763.1"/>
    <property type="molecule type" value="Genomic_DNA"/>
</dbReference>
<dbReference type="NCBIfam" id="TIGR00975">
    <property type="entry name" value="3a0107s03"/>
    <property type="match status" value="1"/>
</dbReference>
<dbReference type="Proteomes" id="UP001183585">
    <property type="component" value="Unassembled WGS sequence"/>
</dbReference>
<evidence type="ECO:0000256" key="3">
    <source>
        <dbReference type="ARBA" id="ARBA00022592"/>
    </source>
</evidence>
<dbReference type="PIRSF" id="PIRSF002756">
    <property type="entry name" value="PstS"/>
    <property type="match status" value="1"/>
</dbReference>
<reference evidence="6 7" key="1">
    <citation type="submission" date="2023-07" db="EMBL/GenBank/DDBJ databases">
        <title>Sequencing the genomes of 1000 actinobacteria strains.</title>
        <authorList>
            <person name="Klenk H.-P."/>
        </authorList>
    </citation>
    <scope>NUCLEOTIDE SEQUENCE [LARGE SCALE GENOMIC DNA]</scope>
    <source>
        <strain evidence="6 7">DSM 45554</strain>
    </source>
</reference>
<evidence type="ECO:0000313" key="7">
    <source>
        <dbReference type="Proteomes" id="UP001183585"/>
    </source>
</evidence>
<dbReference type="PANTHER" id="PTHR42996:SF1">
    <property type="entry name" value="PHOSPHATE-BINDING PROTEIN PSTS"/>
    <property type="match status" value="1"/>
</dbReference>
<dbReference type="InterPro" id="IPR024370">
    <property type="entry name" value="PBP_domain"/>
</dbReference>
<dbReference type="InterPro" id="IPR050962">
    <property type="entry name" value="Phosphate-bind_PstS"/>
</dbReference>
<keyword evidence="7" id="KW-1185">Reference proteome</keyword>
<keyword evidence="3 4" id="KW-0592">Phosphate transport</keyword>
<evidence type="ECO:0000256" key="1">
    <source>
        <dbReference type="ARBA" id="ARBA00008725"/>
    </source>
</evidence>
<keyword evidence="2 4" id="KW-0813">Transport</keyword>
<name>A0ABU2CR03_9MICO</name>
<comment type="caution">
    <text evidence="6">The sequence shown here is derived from an EMBL/GenBank/DDBJ whole genome shotgun (WGS) entry which is preliminary data.</text>
</comment>
<evidence type="ECO:0000259" key="5">
    <source>
        <dbReference type="Pfam" id="PF12849"/>
    </source>
</evidence>
<comment type="similarity">
    <text evidence="1 4">Belongs to the PstS family.</text>
</comment>
<protein>
    <recommendedName>
        <fullName evidence="4">Phosphate-binding protein</fullName>
    </recommendedName>
</protein>
<dbReference type="Pfam" id="PF12849">
    <property type="entry name" value="PBP_like_2"/>
    <property type="match status" value="1"/>
</dbReference>
<gene>
    <name evidence="6" type="ORF">J2S48_003278</name>
</gene>
<dbReference type="CDD" id="cd13565">
    <property type="entry name" value="PBP2_PstS"/>
    <property type="match status" value="1"/>
</dbReference>
<evidence type="ECO:0000256" key="4">
    <source>
        <dbReference type="PIRNR" id="PIRNR002756"/>
    </source>
</evidence>
<dbReference type="InterPro" id="IPR005673">
    <property type="entry name" value="ABC_phos-bd_PstS"/>
</dbReference>
<sequence length="387" mass="40344">MITSRYTRLVSAATAGALVVPLAGCGMVGLPGLGADDEPVATSEPALVGEFHGAGASSQEAAMEAWISGFQEQHPGAVISYDPMGSGDGREAFLAGGTAFGATDVALSDEEMAASGPACDGGNAIDLPVYISPIAVAFNLEGIDRLNMSSGVIAGIFTGRITRWDDPAIAAANPQAKLPPLTITPVHRADDSGTTENFADYLHATAPQAWPHEPDGMWPLPEGFAADGTSGVTQTVRSTPGSITYADASATSDLGRVAIKVGKEYVPYSAEAAASVVDVSPRIENRYEHDLAFVLDRKIDKPFAYPMVLVSYLVVCSRYEDKTKGRFVKEFVEYVASTEGQQRAAGAAGSAVISSDLQDWIAEAAEAIYLTRERAHGQAVGEPGDGA</sequence>
<feature type="domain" description="PBP" evidence="5">
    <location>
        <begin position="41"/>
        <end position="339"/>
    </location>
</feature>
<evidence type="ECO:0000313" key="6">
    <source>
        <dbReference type="EMBL" id="MDR7383763.1"/>
    </source>
</evidence>
<dbReference type="SUPFAM" id="SSF53850">
    <property type="entry name" value="Periplasmic binding protein-like II"/>
    <property type="match status" value="1"/>
</dbReference>
<dbReference type="RefSeq" id="WP_274994983.1">
    <property type="nucleotide sequence ID" value="NZ_JAJQQP010000008.1"/>
</dbReference>
<accession>A0ABU2CR03</accession>